<keyword evidence="3" id="KW-1185">Reference proteome</keyword>
<dbReference type="Proteomes" id="UP000324358">
    <property type="component" value="Unassembled WGS sequence"/>
</dbReference>
<evidence type="ECO:0000313" key="2">
    <source>
        <dbReference type="EMBL" id="TYB75513.1"/>
    </source>
</evidence>
<accession>A0A5D0R1W5</accession>
<reference evidence="2 3" key="1">
    <citation type="submission" date="2019-08" db="EMBL/GenBank/DDBJ databases">
        <title>Genomes of Antarctic Bizionia species.</title>
        <authorList>
            <person name="Bowman J.P."/>
        </authorList>
    </citation>
    <scope>NUCLEOTIDE SEQUENCE [LARGE SCALE GENOMIC DNA]</scope>
    <source>
        <strain evidence="2 3">APA-1</strain>
    </source>
</reference>
<protein>
    <submittedName>
        <fullName evidence="2">Uncharacterized protein</fullName>
    </submittedName>
</protein>
<proteinExistence type="predicted"/>
<dbReference type="OrthoDB" id="1437325at2"/>
<evidence type="ECO:0000313" key="3">
    <source>
        <dbReference type="Proteomes" id="UP000324358"/>
    </source>
</evidence>
<dbReference type="RefSeq" id="WP_066248183.1">
    <property type="nucleotide sequence ID" value="NZ_VSKL01000001.1"/>
</dbReference>
<gene>
    <name evidence="2" type="ORF">ES675_05160</name>
</gene>
<comment type="caution">
    <text evidence="2">The sequence shown here is derived from an EMBL/GenBank/DDBJ whole genome shotgun (WGS) entry which is preliminary data.</text>
</comment>
<dbReference type="AlphaFoldDB" id="A0A5D0R1W5"/>
<name>A0A5D0R1W5_9FLAO</name>
<feature type="region of interest" description="Disordered" evidence="1">
    <location>
        <begin position="220"/>
        <end position="239"/>
    </location>
</feature>
<sequence>MRKQQIKRNLILGVLFFLPVMFVLVLSLSEDNYNPLDIINKNVVELPPNAENIILQDHITVLAFFGNKPMDMAVAASNLKELVYDKFKGFKKFQIVVLVPNSAEVEAEALFKEIARYEDLRFWHFVPSDEAAIQKTFNSLKASFSLSDNLASDNVFLIDTERHQRGRLDDRTDQQKGNNAAIYGLDAYNCIQVAVIKNKMSAEDLRVLFTEYRQKRKGNFDSETRRANELKPTSHEQKN</sequence>
<dbReference type="EMBL" id="VSKL01000001">
    <property type="protein sequence ID" value="TYB75513.1"/>
    <property type="molecule type" value="Genomic_DNA"/>
</dbReference>
<organism evidence="2 3">
    <name type="scientific">Bizionia algoritergicola</name>
    <dbReference type="NCBI Taxonomy" id="291187"/>
    <lineage>
        <taxon>Bacteria</taxon>
        <taxon>Pseudomonadati</taxon>
        <taxon>Bacteroidota</taxon>
        <taxon>Flavobacteriia</taxon>
        <taxon>Flavobacteriales</taxon>
        <taxon>Flavobacteriaceae</taxon>
        <taxon>Bizionia</taxon>
    </lineage>
</organism>
<evidence type="ECO:0000256" key="1">
    <source>
        <dbReference type="SAM" id="MobiDB-lite"/>
    </source>
</evidence>